<dbReference type="PANTHER" id="PTHR45947">
    <property type="entry name" value="SULFOQUINOVOSYL TRANSFERASE SQD2"/>
    <property type="match status" value="1"/>
</dbReference>
<evidence type="ECO:0000313" key="2">
    <source>
        <dbReference type="EMBL" id="PMM58002.1"/>
    </source>
</evidence>
<organism evidence="2 3">
    <name type="scientific">Vibrio lentus</name>
    <dbReference type="NCBI Taxonomy" id="136468"/>
    <lineage>
        <taxon>Bacteria</taxon>
        <taxon>Pseudomonadati</taxon>
        <taxon>Pseudomonadota</taxon>
        <taxon>Gammaproteobacteria</taxon>
        <taxon>Vibrionales</taxon>
        <taxon>Vibrionaceae</taxon>
        <taxon>Vibrio</taxon>
    </lineage>
</organism>
<gene>
    <name evidence="2" type="ORF">BCT50_22870</name>
</gene>
<dbReference type="PANTHER" id="PTHR45947:SF3">
    <property type="entry name" value="SULFOQUINOVOSYL TRANSFERASE SQD2"/>
    <property type="match status" value="1"/>
</dbReference>
<dbReference type="EMBL" id="MCZJ01000014">
    <property type="protein sequence ID" value="PMM58002.1"/>
    <property type="molecule type" value="Genomic_DNA"/>
</dbReference>
<dbReference type="RefSeq" id="WP_102554966.1">
    <property type="nucleotide sequence ID" value="NZ_MCZJ01000014.1"/>
</dbReference>
<protein>
    <submittedName>
        <fullName evidence="2">Glycosyltransferase WbuB</fullName>
    </submittedName>
</protein>
<dbReference type="Proteomes" id="UP000235554">
    <property type="component" value="Unassembled WGS sequence"/>
</dbReference>
<proteinExistence type="predicted"/>
<dbReference type="GO" id="GO:0016758">
    <property type="term" value="F:hexosyltransferase activity"/>
    <property type="evidence" value="ECO:0007669"/>
    <property type="project" value="TreeGrafter"/>
</dbReference>
<sequence>MRLALIIDDYLPHSTRVGAKMFHELAVQFNAMGHDVTVITPDSGITSSLVEKDIDGVRVWRFLAGETKNVSKIKRAMNESMLSYNAWKAISSKVKPNTFDGIVYYSPSIFFGGLVSKLKHRCSCPAYLVLRDLFPQWVIDAGMIKAGSLIERYFRYFERKSYDQANVIGLMSEKNQQVFNQMLPKPYLTEILRNWASLEPTERKKISIREKLNLGDKIIYFYGGNIGHAQDMANLMRLAVSMKNYEKAHFLFVGQGDEVGLINDLAMKWELDNFSYLPSVNQKEFKEILSDIDIGLFSLSAKHTAHNFPGKLLGYMVQSLPILGSVNQGNDLMDLLHENRAGLITINGDDENFLDNAIKLYQDVELRHNTGNMGYQLLEREFSVTTIANKILDIIESIHDEAT</sequence>
<feature type="domain" description="Glycosyl transferase family 1" evidence="1">
    <location>
        <begin position="207"/>
        <end position="376"/>
    </location>
</feature>
<evidence type="ECO:0000313" key="3">
    <source>
        <dbReference type="Proteomes" id="UP000235554"/>
    </source>
</evidence>
<dbReference type="Pfam" id="PF00534">
    <property type="entry name" value="Glycos_transf_1"/>
    <property type="match status" value="1"/>
</dbReference>
<comment type="caution">
    <text evidence="2">The sequence shown here is derived from an EMBL/GenBank/DDBJ whole genome shotgun (WGS) entry which is preliminary data.</text>
</comment>
<reference evidence="3" key="1">
    <citation type="submission" date="2016-07" db="EMBL/GenBank/DDBJ databases">
        <title>Nontailed viruses are major unrecognized killers of bacteria in the ocean.</title>
        <authorList>
            <person name="Kauffman K."/>
            <person name="Hussain F."/>
            <person name="Yang J."/>
            <person name="Arevalo P."/>
            <person name="Brown J."/>
            <person name="Cutler M."/>
            <person name="Kelly L."/>
            <person name="Polz M.F."/>
        </authorList>
    </citation>
    <scope>NUCLEOTIDE SEQUENCE [LARGE SCALE GENOMIC DNA]</scope>
    <source>
        <strain evidence="3">10N.261.48.A1</strain>
    </source>
</reference>
<name>A0A855IPQ0_9VIBR</name>
<dbReference type="SUPFAM" id="SSF53756">
    <property type="entry name" value="UDP-Glycosyltransferase/glycogen phosphorylase"/>
    <property type="match status" value="1"/>
</dbReference>
<evidence type="ECO:0000259" key="1">
    <source>
        <dbReference type="Pfam" id="PF00534"/>
    </source>
</evidence>
<keyword evidence="2" id="KW-0808">Transferase</keyword>
<dbReference type="InterPro" id="IPR001296">
    <property type="entry name" value="Glyco_trans_1"/>
</dbReference>
<accession>A0A855IPQ0</accession>
<dbReference type="CDD" id="cd03794">
    <property type="entry name" value="GT4_WbuB-like"/>
    <property type="match status" value="1"/>
</dbReference>
<dbReference type="Gene3D" id="3.40.50.2000">
    <property type="entry name" value="Glycogen Phosphorylase B"/>
    <property type="match status" value="2"/>
</dbReference>
<dbReference type="InterPro" id="IPR050194">
    <property type="entry name" value="Glycosyltransferase_grp1"/>
</dbReference>
<dbReference type="AlphaFoldDB" id="A0A855IPQ0"/>